<proteinExistence type="predicted"/>
<accession>A0ABS3QDJ4</accession>
<evidence type="ECO:0000313" key="2">
    <source>
        <dbReference type="Proteomes" id="UP000664369"/>
    </source>
</evidence>
<dbReference type="EMBL" id="JAGETZ010000003">
    <property type="protein sequence ID" value="MBO2009078.1"/>
    <property type="molecule type" value="Genomic_DNA"/>
</dbReference>
<reference evidence="1 2" key="1">
    <citation type="submission" date="2021-03" db="EMBL/GenBank/DDBJ databases">
        <authorList>
            <person name="Kim M.K."/>
        </authorList>
    </citation>
    <scope>NUCLEOTIDE SEQUENCE [LARGE SCALE GENOMIC DNA]</scope>
    <source>
        <strain evidence="1 2">BT442</strain>
    </source>
</reference>
<evidence type="ECO:0000313" key="1">
    <source>
        <dbReference type="EMBL" id="MBO2009078.1"/>
    </source>
</evidence>
<protein>
    <submittedName>
        <fullName evidence="1">Uncharacterized protein</fullName>
    </submittedName>
</protein>
<dbReference type="RefSeq" id="WP_208174701.1">
    <property type="nucleotide sequence ID" value="NZ_JAGETZ010000003.1"/>
</dbReference>
<name>A0ABS3QDJ4_9BACT</name>
<organism evidence="1 2">
    <name type="scientific">Hymenobacter negativus</name>
    <dbReference type="NCBI Taxonomy" id="2795026"/>
    <lineage>
        <taxon>Bacteria</taxon>
        <taxon>Pseudomonadati</taxon>
        <taxon>Bacteroidota</taxon>
        <taxon>Cytophagia</taxon>
        <taxon>Cytophagales</taxon>
        <taxon>Hymenobacteraceae</taxon>
        <taxon>Hymenobacter</taxon>
    </lineage>
</organism>
<comment type="caution">
    <text evidence="1">The sequence shown here is derived from an EMBL/GenBank/DDBJ whole genome shotgun (WGS) entry which is preliminary data.</text>
</comment>
<dbReference type="Proteomes" id="UP000664369">
    <property type="component" value="Unassembled WGS sequence"/>
</dbReference>
<sequence length="71" mass="7880">MAVILKGTHFLISNAEVHDPSAKSGDLEEYDIEELHHASTLLEVEKLLQQKLAIALDELGPAKGIRRFISE</sequence>
<keyword evidence="2" id="KW-1185">Reference proteome</keyword>
<gene>
    <name evidence="1" type="ORF">J4E00_08440</name>
</gene>